<evidence type="ECO:0000256" key="1">
    <source>
        <dbReference type="SAM" id="SignalP"/>
    </source>
</evidence>
<sequence>MLVRTVFAFTLSATAALAAPNASAVPDRAALKQNCTGDYLALCSEFSPDAPEVQACFKQNRASLSPNCQAAIGGYVKAQKRG</sequence>
<proteinExistence type="predicted"/>
<keyword evidence="1" id="KW-0732">Signal</keyword>
<reference evidence="2 3" key="1">
    <citation type="journal article" date="2021" name="Front. Microbiol.">
        <title>Comprehensive Comparative Genomics and Phenotyping of Methylobacterium Species.</title>
        <authorList>
            <person name="Alessa O."/>
            <person name="Ogura Y."/>
            <person name="Fujitani Y."/>
            <person name="Takami H."/>
            <person name="Hayashi T."/>
            <person name="Sahin N."/>
            <person name="Tani A."/>
        </authorList>
    </citation>
    <scope>NUCLEOTIDE SEQUENCE [LARGE SCALE GENOMIC DNA]</scope>
    <source>
        <strain evidence="2 3">DSM 23679</strain>
    </source>
</reference>
<feature type="signal peptide" evidence="1">
    <location>
        <begin position="1"/>
        <end position="18"/>
    </location>
</feature>
<protein>
    <recommendedName>
        <fullName evidence="4">3',5'-cyclic-nucleotide phosphodiesterase</fullName>
    </recommendedName>
</protein>
<gene>
    <name evidence="2" type="ORF">AFCDBAGC_0460</name>
</gene>
<organism evidence="2 3">
    <name type="scientific">Methylobacterium cerastii</name>
    <dbReference type="NCBI Taxonomy" id="932741"/>
    <lineage>
        <taxon>Bacteria</taxon>
        <taxon>Pseudomonadati</taxon>
        <taxon>Pseudomonadota</taxon>
        <taxon>Alphaproteobacteria</taxon>
        <taxon>Hyphomicrobiales</taxon>
        <taxon>Methylobacteriaceae</taxon>
        <taxon>Methylobacterium</taxon>
    </lineage>
</organism>
<keyword evidence="3" id="KW-1185">Reference proteome</keyword>
<feature type="chain" id="PRO_5045358305" description="3',5'-cyclic-nucleotide phosphodiesterase" evidence="1">
    <location>
        <begin position="19"/>
        <end position="82"/>
    </location>
</feature>
<evidence type="ECO:0000313" key="3">
    <source>
        <dbReference type="Proteomes" id="UP001055117"/>
    </source>
</evidence>
<evidence type="ECO:0000313" key="2">
    <source>
        <dbReference type="EMBL" id="GJD42622.1"/>
    </source>
</evidence>
<accession>A0ABQ4QCJ8</accession>
<name>A0ABQ4QCJ8_9HYPH</name>
<dbReference type="EMBL" id="BPQG01000006">
    <property type="protein sequence ID" value="GJD42622.1"/>
    <property type="molecule type" value="Genomic_DNA"/>
</dbReference>
<dbReference type="Proteomes" id="UP001055117">
    <property type="component" value="Unassembled WGS sequence"/>
</dbReference>
<comment type="caution">
    <text evidence="2">The sequence shown here is derived from an EMBL/GenBank/DDBJ whole genome shotgun (WGS) entry which is preliminary data.</text>
</comment>
<evidence type="ECO:0008006" key="4">
    <source>
        <dbReference type="Google" id="ProtNLM"/>
    </source>
</evidence>
<dbReference type="RefSeq" id="WP_147762706.1">
    <property type="nucleotide sequence ID" value="NZ_BPQG01000006.1"/>
</dbReference>